<feature type="transmembrane region" description="Helical" evidence="1">
    <location>
        <begin position="193"/>
        <end position="215"/>
    </location>
</feature>
<feature type="transmembrane region" description="Helical" evidence="1">
    <location>
        <begin position="111"/>
        <end position="130"/>
    </location>
</feature>
<proteinExistence type="predicted"/>
<dbReference type="InterPro" id="IPR026505">
    <property type="entry name" value="Solute_c_fam_35_mem_F3/F4"/>
</dbReference>
<feature type="transmembrane region" description="Helical" evidence="1">
    <location>
        <begin position="26"/>
        <end position="47"/>
    </location>
</feature>
<evidence type="ECO:0000313" key="3">
    <source>
        <dbReference type="Proteomes" id="UP000186922"/>
    </source>
</evidence>
<dbReference type="AlphaFoldDB" id="A0A1D1VX00"/>
<feature type="transmembrane region" description="Helical" evidence="1">
    <location>
        <begin position="318"/>
        <end position="338"/>
    </location>
</feature>
<feature type="transmembrane region" description="Helical" evidence="1">
    <location>
        <begin position="287"/>
        <end position="306"/>
    </location>
</feature>
<dbReference type="InterPro" id="IPR037185">
    <property type="entry name" value="EmrE-like"/>
</dbReference>
<feature type="transmembrane region" description="Helical" evidence="1">
    <location>
        <begin position="59"/>
        <end position="82"/>
    </location>
</feature>
<dbReference type="EMBL" id="BDGG01000010">
    <property type="protein sequence ID" value="GAV04318.1"/>
    <property type="molecule type" value="Genomic_DNA"/>
</dbReference>
<feature type="transmembrane region" description="Helical" evidence="1">
    <location>
        <begin position="263"/>
        <end position="280"/>
    </location>
</feature>
<gene>
    <name evidence="2" type="primary">RvY_14618</name>
    <name evidence="2" type="synonym">RvY_14618.1</name>
    <name evidence="2" type="ORF">RvY_14618-1</name>
</gene>
<dbReference type="SUPFAM" id="SSF103481">
    <property type="entry name" value="Multidrug resistance efflux transporter EmrE"/>
    <property type="match status" value="1"/>
</dbReference>
<dbReference type="OrthoDB" id="10062838at2759"/>
<keyword evidence="1" id="KW-0472">Membrane</keyword>
<organism evidence="2 3">
    <name type="scientific">Ramazzottius varieornatus</name>
    <name type="common">Water bear</name>
    <name type="synonym">Tardigrade</name>
    <dbReference type="NCBI Taxonomy" id="947166"/>
    <lineage>
        <taxon>Eukaryota</taxon>
        <taxon>Metazoa</taxon>
        <taxon>Ecdysozoa</taxon>
        <taxon>Tardigrada</taxon>
        <taxon>Eutardigrada</taxon>
        <taxon>Parachela</taxon>
        <taxon>Hypsibioidea</taxon>
        <taxon>Ramazzottiidae</taxon>
        <taxon>Ramazzottius</taxon>
    </lineage>
</organism>
<dbReference type="PANTHER" id="PTHR19346:SF4">
    <property type="entry name" value="SUGAR PHOSPHATE TRANSPORTER DOMAIN-CONTAINING PROTEIN"/>
    <property type="match status" value="1"/>
</dbReference>
<feature type="transmembrane region" description="Helical" evidence="1">
    <location>
        <begin position="169"/>
        <end position="187"/>
    </location>
</feature>
<name>A0A1D1VX00_RAMVA</name>
<keyword evidence="1" id="KW-1133">Transmembrane helix</keyword>
<evidence type="ECO:0008006" key="4">
    <source>
        <dbReference type="Google" id="ProtNLM"/>
    </source>
</evidence>
<feature type="transmembrane region" description="Helical" evidence="1">
    <location>
        <begin position="227"/>
        <end position="251"/>
    </location>
</feature>
<evidence type="ECO:0000313" key="2">
    <source>
        <dbReference type="EMBL" id="GAV04318.1"/>
    </source>
</evidence>
<comment type="caution">
    <text evidence="2">The sequence shown here is derived from an EMBL/GenBank/DDBJ whole genome shotgun (WGS) entry which is preliminary data.</text>
</comment>
<dbReference type="PANTHER" id="PTHR19346">
    <property type="entry name" value="SUGAR PHOSPHATE TRANSPORTER DOMAIN-CONTAINING PROTEIN"/>
    <property type="match status" value="1"/>
</dbReference>
<evidence type="ECO:0000256" key="1">
    <source>
        <dbReference type="SAM" id="Phobius"/>
    </source>
</evidence>
<accession>A0A1D1VX00</accession>
<protein>
    <recommendedName>
        <fullName evidence="4">EamA domain-containing protein</fullName>
    </recommendedName>
</protein>
<dbReference type="Proteomes" id="UP000186922">
    <property type="component" value="Unassembled WGS sequence"/>
</dbReference>
<feature type="transmembrane region" description="Helical" evidence="1">
    <location>
        <begin position="142"/>
        <end position="162"/>
    </location>
</feature>
<keyword evidence="1" id="KW-0812">Transmembrane</keyword>
<keyword evidence="3" id="KW-1185">Reference proteome</keyword>
<sequence length="444" mass="49046">MSSRKNSRIIEGVVVERKEEHRTRKVVLGVVLVCLIACSQVGAAQFARNTYTATFNAPFFVTWFGAICLVICYPVYCLCMLFNWKRKESFLAIWKSSQDVYGPDGISWKKILLQNGFFSLVALGTNYSYVRALGIKASLPSDITAMFASNCVFVFLLSSIVLGTNLISLKMISVALAVSGIVLIAYAEGFAGPSLLVVALTLTAALGAAIFTVFFKKVVGNAKPDQVCLFLSITAVVTAVVFFPVVLILHFTDTESVSSPVPWDYLAGSSAIGVVFNFLLNFGVAYTYPLFIAFGGIVGIPLNHVADWYFRDNVFDAIKIGGTVLIIAGFILIVTLPVNVDNKFHTWVTTRILRRQLVQTSEETVELKRQVTPYCRANTILRSMSFMPDFITMNLLISEPRVPNQQPAKYKPAWYDEQQGSQRPSAFSDAHEATELKPPVIFQV</sequence>
<reference evidence="2 3" key="1">
    <citation type="journal article" date="2016" name="Nat. Commun.">
        <title>Extremotolerant tardigrade genome and improved radiotolerance of human cultured cells by tardigrade-unique protein.</title>
        <authorList>
            <person name="Hashimoto T."/>
            <person name="Horikawa D.D."/>
            <person name="Saito Y."/>
            <person name="Kuwahara H."/>
            <person name="Kozuka-Hata H."/>
            <person name="Shin-I T."/>
            <person name="Minakuchi Y."/>
            <person name="Ohishi K."/>
            <person name="Motoyama A."/>
            <person name="Aizu T."/>
            <person name="Enomoto A."/>
            <person name="Kondo K."/>
            <person name="Tanaka S."/>
            <person name="Hara Y."/>
            <person name="Koshikawa S."/>
            <person name="Sagara H."/>
            <person name="Miura T."/>
            <person name="Yokobori S."/>
            <person name="Miyagawa K."/>
            <person name="Suzuki Y."/>
            <person name="Kubo T."/>
            <person name="Oyama M."/>
            <person name="Kohara Y."/>
            <person name="Fujiyama A."/>
            <person name="Arakawa K."/>
            <person name="Katayama T."/>
            <person name="Toyoda A."/>
            <person name="Kunieda T."/>
        </authorList>
    </citation>
    <scope>NUCLEOTIDE SEQUENCE [LARGE SCALE GENOMIC DNA]</scope>
    <source>
        <strain evidence="2 3">YOKOZUNA-1</strain>
    </source>
</reference>